<dbReference type="Gene3D" id="2.40.50.1020">
    <property type="entry name" value="LytTr DNA-binding domain"/>
    <property type="match status" value="1"/>
</dbReference>
<dbReference type="Proteomes" id="UP000184050">
    <property type="component" value="Unassembled WGS sequence"/>
</dbReference>
<dbReference type="STRING" id="1168035.SAMN05444280_1605"/>
<accession>A0A1M6PGL9</accession>
<dbReference type="GO" id="GO:0003677">
    <property type="term" value="F:DNA binding"/>
    <property type="evidence" value="ECO:0007669"/>
    <property type="project" value="UniProtKB-KW"/>
</dbReference>
<evidence type="ECO:0000313" key="2">
    <source>
        <dbReference type="EMBL" id="SHK07064.1"/>
    </source>
</evidence>
<proteinExistence type="predicted"/>
<evidence type="ECO:0000313" key="3">
    <source>
        <dbReference type="Proteomes" id="UP000184050"/>
    </source>
</evidence>
<protein>
    <submittedName>
        <fullName evidence="2">LytTr DNA-binding domain-containing protein</fullName>
    </submittedName>
</protein>
<dbReference type="InterPro" id="IPR007492">
    <property type="entry name" value="LytTR_DNA-bd_dom"/>
</dbReference>
<dbReference type="Pfam" id="PF04397">
    <property type="entry name" value="LytTR"/>
    <property type="match status" value="1"/>
</dbReference>
<dbReference type="PANTHER" id="PTHR37299:SF1">
    <property type="entry name" value="STAGE 0 SPORULATION PROTEIN A HOMOLOG"/>
    <property type="match status" value="1"/>
</dbReference>
<gene>
    <name evidence="2" type="ORF">SAMN05444280_1605</name>
</gene>
<dbReference type="PROSITE" id="PS50930">
    <property type="entry name" value="HTH_LYTTR"/>
    <property type="match status" value="1"/>
</dbReference>
<dbReference type="AlphaFoldDB" id="A0A1M6PGL9"/>
<name>A0A1M6PGL9_9BACT</name>
<feature type="domain" description="HTH LytTR-type" evidence="1">
    <location>
        <begin position="190"/>
        <end position="257"/>
    </location>
</feature>
<sequence>MKTQGNKTKLSAEEQSALLGTLKSRFEKNSNRHPGIEWASVESRLQSSPEKWWSLYQMEQTGGEPDVISYDENFGEFIFYDCSPESPKGHRSVCYDRAAQESRKKYPPANNAVDMAAEMGIELLSEQDYLELQKFGPFDLNVIDYLLKPISFGRFMQAVEKFFMLHSNGTTSSTTSEILLHNQGTSDECLYLREKNIIHKIPLHEIIYAESMGDNLTIYTSDREITSRITISAVEKLLPQQNFIRIHRSFIVSLKHITSFSPVSVFIGKKSFSIGTSYRDSVFEKLNLNGDWKAGNATK</sequence>
<dbReference type="Pfam" id="PF14066">
    <property type="entry name" value="DUF4256"/>
    <property type="match status" value="1"/>
</dbReference>
<dbReference type="RefSeq" id="WP_073174053.1">
    <property type="nucleotide sequence ID" value="NZ_FQZE01000060.1"/>
</dbReference>
<dbReference type="InterPro" id="IPR046947">
    <property type="entry name" value="LytR-like"/>
</dbReference>
<organism evidence="2 3">
    <name type="scientific">Tangfeifania diversioriginum</name>
    <dbReference type="NCBI Taxonomy" id="1168035"/>
    <lineage>
        <taxon>Bacteria</taxon>
        <taxon>Pseudomonadati</taxon>
        <taxon>Bacteroidota</taxon>
        <taxon>Bacteroidia</taxon>
        <taxon>Marinilabiliales</taxon>
        <taxon>Prolixibacteraceae</taxon>
        <taxon>Tangfeifania</taxon>
    </lineage>
</organism>
<reference evidence="2 3" key="1">
    <citation type="submission" date="2016-11" db="EMBL/GenBank/DDBJ databases">
        <authorList>
            <person name="Jaros S."/>
            <person name="Januszkiewicz K."/>
            <person name="Wedrychowicz H."/>
        </authorList>
    </citation>
    <scope>NUCLEOTIDE SEQUENCE [LARGE SCALE GENOMIC DNA]</scope>
    <source>
        <strain evidence="2 3">DSM 27063</strain>
    </source>
</reference>
<keyword evidence="2" id="KW-0238">DNA-binding</keyword>
<dbReference type="SMART" id="SM00850">
    <property type="entry name" value="LytTR"/>
    <property type="match status" value="1"/>
</dbReference>
<dbReference type="OrthoDB" id="8442276at2"/>
<dbReference type="GO" id="GO:0000156">
    <property type="term" value="F:phosphorelay response regulator activity"/>
    <property type="evidence" value="ECO:0007669"/>
    <property type="project" value="InterPro"/>
</dbReference>
<keyword evidence="3" id="KW-1185">Reference proteome</keyword>
<dbReference type="InterPro" id="IPR025352">
    <property type="entry name" value="DUF4256"/>
</dbReference>
<evidence type="ECO:0000259" key="1">
    <source>
        <dbReference type="PROSITE" id="PS50930"/>
    </source>
</evidence>
<dbReference type="EMBL" id="FQZE01000060">
    <property type="protein sequence ID" value="SHK07064.1"/>
    <property type="molecule type" value="Genomic_DNA"/>
</dbReference>
<dbReference type="PANTHER" id="PTHR37299">
    <property type="entry name" value="TRANSCRIPTIONAL REGULATOR-RELATED"/>
    <property type="match status" value="1"/>
</dbReference>